<dbReference type="Pfam" id="PF04860">
    <property type="entry name" value="Phage_portal"/>
    <property type="match status" value="1"/>
</dbReference>
<reference evidence="1 2" key="1">
    <citation type="submission" date="2024-11" db="EMBL/GenBank/DDBJ databases">
        <authorList>
            <person name="Heng Y.C."/>
            <person name="Lim A.C.H."/>
            <person name="Lee J.K.Y."/>
            <person name="Kittelmann S."/>
        </authorList>
    </citation>
    <scope>NUCLEOTIDE SEQUENCE [LARGE SCALE GENOMIC DNA]</scope>
    <source>
        <strain evidence="1 2">WILCCON 0114</strain>
    </source>
</reference>
<dbReference type="NCBIfam" id="TIGR01537">
    <property type="entry name" value="portal_HK97"/>
    <property type="match status" value="1"/>
</dbReference>
<sequence>MRTKVFWDKTNRQERMTYSELDSYTWSTNLGANVMTDTQFKESTYFKVIKRLSEDIAKMPMQLKQHTDNGDRLATEHPLYQLFNTRPNPYMSSFDFWKGMEATRQHKGDSWAGILRDPKNALPIGLFPITVTKIVIDNAGLFKSKMQNPILIFYTCSSNLQEYTCFYSEVVHLKGFTLDGFNSISVKDNLQETIDTTKAAQSYQKDLFSNGLTNKAAVQMTSDITDPNELKKVQNKFNKMYSSKGRIFTIPAGFEITPLNLNLADSQFSELKKMGAVDICTAFGVPPHLIGIMDGYNNNSLEQSNLNYLVNTLLILMETIEAELNYKLLSIEDIMNGYYFTFNEKIMLRTDAKTQAEILTKYVQSSIYAPNEARQELGRMSKPDGDDLIASSGTLKLKDLYLTAKNNANNLDKNNSNSSGGGG</sequence>
<gene>
    <name evidence="1" type="ORF">ACJDT4_12560</name>
</gene>
<dbReference type="RefSeq" id="WP_406787913.1">
    <property type="nucleotide sequence ID" value="NZ_JBJIAA010000009.1"/>
</dbReference>
<keyword evidence="2" id="KW-1185">Reference proteome</keyword>
<evidence type="ECO:0000313" key="1">
    <source>
        <dbReference type="EMBL" id="MFL0251260.1"/>
    </source>
</evidence>
<protein>
    <submittedName>
        <fullName evidence="1">Phage portal protein</fullName>
    </submittedName>
</protein>
<dbReference type="InterPro" id="IPR006944">
    <property type="entry name" value="Phage/GTA_portal"/>
</dbReference>
<accession>A0ABW8TFM8</accession>
<name>A0ABW8TFM8_9CLOT</name>
<dbReference type="EMBL" id="JBJIAA010000009">
    <property type="protein sequence ID" value="MFL0251260.1"/>
    <property type="molecule type" value="Genomic_DNA"/>
</dbReference>
<dbReference type="InterPro" id="IPR006427">
    <property type="entry name" value="Portal_HK97"/>
</dbReference>
<dbReference type="Proteomes" id="UP001623592">
    <property type="component" value="Unassembled WGS sequence"/>
</dbReference>
<comment type="caution">
    <text evidence="1">The sequence shown here is derived from an EMBL/GenBank/DDBJ whole genome shotgun (WGS) entry which is preliminary data.</text>
</comment>
<organism evidence="1 2">
    <name type="scientific">Clostridium neuense</name>
    <dbReference type="NCBI Taxonomy" id="1728934"/>
    <lineage>
        <taxon>Bacteria</taxon>
        <taxon>Bacillati</taxon>
        <taxon>Bacillota</taxon>
        <taxon>Clostridia</taxon>
        <taxon>Eubacteriales</taxon>
        <taxon>Clostridiaceae</taxon>
        <taxon>Clostridium</taxon>
    </lineage>
</organism>
<evidence type="ECO:0000313" key="2">
    <source>
        <dbReference type="Proteomes" id="UP001623592"/>
    </source>
</evidence>
<proteinExistence type="predicted"/>